<sequence length="58" mass="6432">MTKKQMAVNLFCFGLLILGAISLMLGYIELGIYSNTLVLAIQSILVFQQILLKNNKEG</sequence>
<proteinExistence type="predicted"/>
<keyword evidence="1" id="KW-0812">Transmembrane</keyword>
<keyword evidence="1" id="KW-0472">Membrane</keyword>
<dbReference type="EMBL" id="JABASA010000005">
    <property type="protein sequence ID" value="NMD48759.1"/>
    <property type="molecule type" value="Genomic_DNA"/>
</dbReference>
<gene>
    <name evidence="2" type="ORF">HHO37_03490</name>
</gene>
<name>A0A7X9QGJ0_STRRT</name>
<protein>
    <submittedName>
        <fullName evidence="2">Uncharacterized protein</fullName>
    </submittedName>
</protein>
<feature type="transmembrane region" description="Helical" evidence="1">
    <location>
        <begin position="32"/>
        <end position="52"/>
    </location>
</feature>
<feature type="transmembrane region" description="Helical" evidence="1">
    <location>
        <begin position="7"/>
        <end position="26"/>
    </location>
</feature>
<organism evidence="2 3">
    <name type="scientific">Streptococcus ratti</name>
    <dbReference type="NCBI Taxonomy" id="1341"/>
    <lineage>
        <taxon>Bacteria</taxon>
        <taxon>Bacillati</taxon>
        <taxon>Bacillota</taxon>
        <taxon>Bacilli</taxon>
        <taxon>Lactobacillales</taxon>
        <taxon>Streptococcaceae</taxon>
        <taxon>Streptococcus</taxon>
    </lineage>
</organism>
<evidence type="ECO:0000313" key="3">
    <source>
        <dbReference type="Proteomes" id="UP000532121"/>
    </source>
</evidence>
<reference evidence="2 3" key="1">
    <citation type="submission" date="2020-04" db="EMBL/GenBank/DDBJ databases">
        <title>MicrobeNet Type strains.</title>
        <authorList>
            <person name="Nicholson A.C."/>
        </authorList>
    </citation>
    <scope>NUCLEOTIDE SEQUENCE [LARGE SCALE GENOMIC DNA]</scope>
    <source>
        <strain evidence="2 3">DSM 22768</strain>
    </source>
</reference>
<accession>A0A7X9QGJ0</accession>
<evidence type="ECO:0000256" key="1">
    <source>
        <dbReference type="SAM" id="Phobius"/>
    </source>
</evidence>
<evidence type="ECO:0000313" key="2">
    <source>
        <dbReference type="EMBL" id="NMD48759.1"/>
    </source>
</evidence>
<dbReference type="AlphaFoldDB" id="A0A7X9QGJ0"/>
<dbReference type="Proteomes" id="UP000532121">
    <property type="component" value="Unassembled WGS sequence"/>
</dbReference>
<keyword evidence="1" id="KW-1133">Transmembrane helix</keyword>
<comment type="caution">
    <text evidence="2">The sequence shown here is derived from an EMBL/GenBank/DDBJ whole genome shotgun (WGS) entry which is preliminary data.</text>
</comment>
<dbReference type="RefSeq" id="WP_193523208.1">
    <property type="nucleotide sequence ID" value="NZ_JABASA010000005.1"/>
</dbReference>